<gene>
    <name evidence="3" type="ORF">NQ502_06370</name>
</gene>
<protein>
    <submittedName>
        <fullName evidence="3">Aminotransferase class IV</fullName>
    </submittedName>
</protein>
<proteinExistence type="inferred from homology"/>
<evidence type="ECO:0000256" key="2">
    <source>
        <dbReference type="ARBA" id="ARBA00009320"/>
    </source>
</evidence>
<dbReference type="Proteomes" id="UP001060164">
    <property type="component" value="Chromosome"/>
</dbReference>
<accession>A0ABY5VKS6</accession>
<reference evidence="3" key="1">
    <citation type="journal article" date="2022" name="Cell">
        <title>Design, construction, and in vivo augmentation of a complex gut microbiome.</title>
        <authorList>
            <person name="Cheng A.G."/>
            <person name="Ho P.Y."/>
            <person name="Aranda-Diaz A."/>
            <person name="Jain S."/>
            <person name="Yu F.B."/>
            <person name="Meng X."/>
            <person name="Wang M."/>
            <person name="Iakiviak M."/>
            <person name="Nagashima K."/>
            <person name="Zhao A."/>
            <person name="Murugkar P."/>
            <person name="Patil A."/>
            <person name="Atabakhsh K."/>
            <person name="Weakley A."/>
            <person name="Yan J."/>
            <person name="Brumbaugh A.R."/>
            <person name="Higginbottom S."/>
            <person name="Dimas A."/>
            <person name="Shiver A.L."/>
            <person name="Deutschbauer A."/>
            <person name="Neff N."/>
            <person name="Sonnenburg J.L."/>
            <person name="Huang K.C."/>
            <person name="Fischbach M.A."/>
        </authorList>
    </citation>
    <scope>NUCLEOTIDE SEQUENCE</scope>
    <source>
        <strain evidence="3">DSM 19829</strain>
    </source>
</reference>
<dbReference type="PANTHER" id="PTHR42743">
    <property type="entry name" value="AMINO-ACID AMINOTRANSFERASE"/>
    <property type="match status" value="1"/>
</dbReference>
<dbReference type="SUPFAM" id="SSF56752">
    <property type="entry name" value="D-aminoacid aminotransferase-like PLP-dependent enzymes"/>
    <property type="match status" value="1"/>
</dbReference>
<keyword evidence="3" id="KW-0808">Transferase</keyword>
<evidence type="ECO:0000313" key="4">
    <source>
        <dbReference type="Proteomes" id="UP001060164"/>
    </source>
</evidence>
<dbReference type="Gene3D" id="3.20.10.10">
    <property type="entry name" value="D-amino Acid Aminotransferase, subunit A, domain 2"/>
    <property type="match status" value="1"/>
</dbReference>
<comment type="similarity">
    <text evidence="2">Belongs to the class-IV pyridoxal-phosphate-dependent aminotransferase family.</text>
</comment>
<sequence length="282" mass="31482">MKDIGYYNGETGRIGELRVPMTDRALYFGDGCYDAVRIANRVPFALNEHIERFYESCRLLEIEFPYGAEALREILTGLAGELDDDEGMLYWQTSRGLAPRGHAFPETGGDASLLAYACPARMCPIDQEFQIISLEDTRFYHCHIKTLNLLPNVIASQRAKEAGCQEAVFHRGERVTECSRSSILMLKDGVLCAPPLDRLILPGITRAHLLQLAKGLLIPVREEAFSLQQLRESDEIIVCSSGALCNRVSKLDGRAVGGRASGLLRKLQDAYVDKFKRETGQR</sequence>
<dbReference type="InterPro" id="IPR050571">
    <property type="entry name" value="Class-IV_PLP-Dep_Aminotrnsfr"/>
</dbReference>
<dbReference type="InterPro" id="IPR043132">
    <property type="entry name" value="BCAT-like_C"/>
</dbReference>
<dbReference type="InterPro" id="IPR001544">
    <property type="entry name" value="Aminotrans_IV"/>
</dbReference>
<dbReference type="InterPro" id="IPR043131">
    <property type="entry name" value="BCAT-like_N"/>
</dbReference>
<evidence type="ECO:0000313" key="3">
    <source>
        <dbReference type="EMBL" id="UWP60653.1"/>
    </source>
</evidence>
<dbReference type="Pfam" id="PF01063">
    <property type="entry name" value="Aminotran_4"/>
    <property type="match status" value="1"/>
</dbReference>
<comment type="cofactor">
    <cofactor evidence="1">
        <name>pyridoxal 5'-phosphate</name>
        <dbReference type="ChEBI" id="CHEBI:597326"/>
    </cofactor>
</comment>
<organism evidence="3 4">
    <name type="scientific">Ruminococcus gauvreauii</name>
    <dbReference type="NCBI Taxonomy" id="438033"/>
    <lineage>
        <taxon>Bacteria</taxon>
        <taxon>Bacillati</taxon>
        <taxon>Bacillota</taxon>
        <taxon>Clostridia</taxon>
        <taxon>Eubacteriales</taxon>
        <taxon>Oscillospiraceae</taxon>
        <taxon>Ruminococcus</taxon>
    </lineage>
</organism>
<dbReference type="Gene3D" id="3.30.470.10">
    <property type="match status" value="1"/>
</dbReference>
<dbReference type="GO" id="GO:0008483">
    <property type="term" value="F:transaminase activity"/>
    <property type="evidence" value="ECO:0007669"/>
    <property type="project" value="UniProtKB-KW"/>
</dbReference>
<dbReference type="RefSeq" id="WP_028530428.1">
    <property type="nucleotide sequence ID" value="NZ_CABLBR010000002.1"/>
</dbReference>
<dbReference type="InterPro" id="IPR036038">
    <property type="entry name" value="Aminotransferase-like"/>
</dbReference>
<dbReference type="EMBL" id="CP102290">
    <property type="protein sequence ID" value="UWP60653.1"/>
    <property type="molecule type" value="Genomic_DNA"/>
</dbReference>
<evidence type="ECO:0000256" key="1">
    <source>
        <dbReference type="ARBA" id="ARBA00001933"/>
    </source>
</evidence>
<name>A0ABY5VKS6_9FIRM</name>
<keyword evidence="3" id="KW-0032">Aminotransferase</keyword>
<dbReference type="PANTHER" id="PTHR42743:SF10">
    <property type="entry name" value="D-ALANINE AMINOTRANSFERASE"/>
    <property type="match status" value="1"/>
</dbReference>
<keyword evidence="4" id="KW-1185">Reference proteome</keyword>